<keyword evidence="2" id="KW-1185">Reference proteome</keyword>
<dbReference type="AlphaFoldDB" id="K5W5R3"/>
<dbReference type="PANTHER" id="PTHR28244">
    <property type="entry name" value="RNA POLYMERASE I-SPECIFIC TRANSCRIPTION INITIATION FACTOR RRN11"/>
    <property type="match status" value="1"/>
</dbReference>
<sequence>MSSDSYKFLFAYPSAKQTLSARKVHIRRLYDILELSLHRNDLARAKKAWAILVRCKEVNWKAMWRTGALLIGKSEDSATTARDRLGYFATMMLQFPEARESVLQEMILHLIVHRQYKRALDELELYLPSPPFQENSVLHAYAGLVCLYLAQPNPAADVSNEGRSLRDAQQYFDRARYLDTNDLVAAAWSNAVRRLATRY</sequence>
<dbReference type="PANTHER" id="PTHR28244:SF1">
    <property type="entry name" value="RNA POLYMERASE I-SPECIFIC TRANSCRIPTION INITIATION FACTOR RRN11"/>
    <property type="match status" value="1"/>
</dbReference>
<organism evidence="1 2">
    <name type="scientific">Phanerochaete carnosa (strain HHB-10118-sp)</name>
    <name type="common">White-rot fungus</name>
    <name type="synonym">Peniophora carnosa</name>
    <dbReference type="NCBI Taxonomy" id="650164"/>
    <lineage>
        <taxon>Eukaryota</taxon>
        <taxon>Fungi</taxon>
        <taxon>Dikarya</taxon>
        <taxon>Basidiomycota</taxon>
        <taxon>Agaricomycotina</taxon>
        <taxon>Agaricomycetes</taxon>
        <taxon>Polyporales</taxon>
        <taxon>Phanerochaetaceae</taxon>
        <taxon>Phanerochaete</taxon>
    </lineage>
</organism>
<dbReference type="Pfam" id="PF04090">
    <property type="entry name" value="Rrn11"/>
    <property type="match status" value="1"/>
</dbReference>
<name>K5W5R3_PHACS</name>
<proteinExistence type="predicted"/>
<dbReference type="GO" id="GO:0017025">
    <property type="term" value="F:TBP-class protein binding"/>
    <property type="evidence" value="ECO:0007669"/>
    <property type="project" value="TreeGrafter"/>
</dbReference>
<dbReference type="OrthoDB" id="2159786at2759"/>
<dbReference type="HOGENOM" id="CLU_081658_0_0_1"/>
<accession>K5W5R3</accession>
<evidence type="ECO:0000313" key="1">
    <source>
        <dbReference type="EMBL" id="EKM59258.1"/>
    </source>
</evidence>
<dbReference type="InterPro" id="IPR053029">
    <property type="entry name" value="RNA_pol_I-specific_init_factor"/>
</dbReference>
<dbReference type="GO" id="GO:0001181">
    <property type="term" value="F:RNA polymerase I general transcription initiation factor activity"/>
    <property type="evidence" value="ECO:0007669"/>
    <property type="project" value="InterPro"/>
</dbReference>
<gene>
    <name evidence="1" type="ORF">PHACADRAFT_85783</name>
</gene>
<dbReference type="GeneID" id="18920513"/>
<reference evidence="1 2" key="1">
    <citation type="journal article" date="2012" name="BMC Genomics">
        <title>Comparative genomics of the white-rot fungi, Phanerochaete carnosa and P. chrysosporium, to elucidate the genetic basis of the distinct wood types they colonize.</title>
        <authorList>
            <person name="Suzuki H."/>
            <person name="MacDonald J."/>
            <person name="Syed K."/>
            <person name="Salamov A."/>
            <person name="Hori C."/>
            <person name="Aerts A."/>
            <person name="Henrissat B."/>
            <person name="Wiebenga A."/>
            <person name="vanKuyk P.A."/>
            <person name="Barry K."/>
            <person name="Lindquist E."/>
            <person name="LaButti K."/>
            <person name="Lapidus A."/>
            <person name="Lucas S."/>
            <person name="Coutinho P."/>
            <person name="Gong Y."/>
            <person name="Samejima M."/>
            <person name="Mahadevan R."/>
            <person name="Abou-Zaid M."/>
            <person name="de Vries R.P."/>
            <person name="Igarashi K."/>
            <person name="Yadav J.S."/>
            <person name="Grigoriev I.V."/>
            <person name="Master E.R."/>
        </authorList>
    </citation>
    <scope>NUCLEOTIDE SEQUENCE [LARGE SCALE GENOMIC DNA]</scope>
    <source>
        <strain evidence="1 2">HHB-10118-sp</strain>
    </source>
</reference>
<dbReference type="GO" id="GO:0001164">
    <property type="term" value="F:RNA polymerase I core promoter sequence-specific DNA binding"/>
    <property type="evidence" value="ECO:0007669"/>
    <property type="project" value="InterPro"/>
</dbReference>
<dbReference type="InterPro" id="IPR007224">
    <property type="entry name" value="TIF_Rrn11"/>
</dbReference>
<dbReference type="GO" id="GO:0070860">
    <property type="term" value="C:RNA polymerase I core factor complex"/>
    <property type="evidence" value="ECO:0007669"/>
    <property type="project" value="TreeGrafter"/>
</dbReference>
<dbReference type="FunCoup" id="K5W5R3">
    <property type="interactions" value="37"/>
</dbReference>
<dbReference type="Proteomes" id="UP000008370">
    <property type="component" value="Unassembled WGS sequence"/>
</dbReference>
<dbReference type="GO" id="GO:0042790">
    <property type="term" value="P:nucleolar large rRNA transcription by RNA polymerase I"/>
    <property type="evidence" value="ECO:0007669"/>
    <property type="project" value="TreeGrafter"/>
</dbReference>
<dbReference type="KEGG" id="pco:PHACADRAFT_85783"/>
<dbReference type="EMBL" id="JH930469">
    <property type="protein sequence ID" value="EKM59258.1"/>
    <property type="molecule type" value="Genomic_DNA"/>
</dbReference>
<evidence type="ECO:0000313" key="2">
    <source>
        <dbReference type="Proteomes" id="UP000008370"/>
    </source>
</evidence>
<dbReference type="STRING" id="650164.K5W5R3"/>
<protein>
    <submittedName>
        <fullName evidence="1">Uncharacterized protein</fullName>
    </submittedName>
</protein>
<dbReference type="RefSeq" id="XP_007391826.1">
    <property type="nucleotide sequence ID" value="XM_007391764.1"/>
</dbReference>
<dbReference type="InParanoid" id="K5W5R3"/>